<feature type="domain" description="TrmE-type G" evidence="12">
    <location>
        <begin position="220"/>
        <end position="375"/>
    </location>
</feature>
<dbReference type="GO" id="GO:0005525">
    <property type="term" value="F:GTP binding"/>
    <property type="evidence" value="ECO:0007669"/>
    <property type="project" value="UniProtKB-UniRule"/>
</dbReference>
<comment type="function">
    <text evidence="10">Exhibits a very high intrinsic GTPase hydrolysis rate. Involved in the addition of a carboxymethylaminomethyl (cmnm) group at the wobble position (U34) of certain tRNAs, forming tRNA-cmnm(5)s(2)U34.</text>
</comment>
<feature type="binding site" evidence="10">
    <location>
        <position position="255"/>
    </location>
    <ligand>
        <name>Mg(2+)</name>
        <dbReference type="ChEBI" id="CHEBI:18420"/>
    </ligand>
</feature>
<evidence type="ECO:0000256" key="10">
    <source>
        <dbReference type="HAMAP-Rule" id="MF_00379"/>
    </source>
</evidence>
<evidence type="ECO:0000259" key="12">
    <source>
        <dbReference type="PROSITE" id="PS51709"/>
    </source>
</evidence>
<gene>
    <name evidence="10" type="primary">mnmE</name>
    <name evidence="10" type="synonym">trmE</name>
    <name evidence="13" type="ORF">GEOBRER4_n4080</name>
</gene>
<dbReference type="InterPro" id="IPR004520">
    <property type="entry name" value="GTPase_MnmE"/>
</dbReference>
<proteinExistence type="inferred from homology"/>
<reference evidence="13 14" key="1">
    <citation type="submission" date="2020-06" db="EMBL/GenBank/DDBJ databases">
        <title>Interaction of electrochemicaly active bacteria, Geobacter bremensis R4 on different carbon anode.</title>
        <authorList>
            <person name="Meng L."/>
            <person name="Yoshida N."/>
        </authorList>
    </citation>
    <scope>NUCLEOTIDE SEQUENCE [LARGE SCALE GENOMIC DNA]</scope>
    <source>
        <strain evidence="13 14">R4</strain>
    </source>
</reference>
<dbReference type="GO" id="GO:0003924">
    <property type="term" value="F:GTPase activity"/>
    <property type="evidence" value="ECO:0007669"/>
    <property type="project" value="UniProtKB-UniRule"/>
</dbReference>
<keyword evidence="8 10" id="KW-0630">Potassium</keyword>
<evidence type="ECO:0000256" key="4">
    <source>
        <dbReference type="ARBA" id="ARBA00022723"/>
    </source>
</evidence>
<dbReference type="CDD" id="cd04164">
    <property type="entry name" value="trmE"/>
    <property type="match status" value="1"/>
</dbReference>
<dbReference type="GO" id="GO:0030488">
    <property type="term" value="P:tRNA methylation"/>
    <property type="evidence" value="ECO:0007669"/>
    <property type="project" value="TreeGrafter"/>
</dbReference>
<organism evidence="13 14">
    <name type="scientific">Citrifermentans bremense</name>
    <dbReference type="NCBI Taxonomy" id="60035"/>
    <lineage>
        <taxon>Bacteria</taxon>
        <taxon>Pseudomonadati</taxon>
        <taxon>Thermodesulfobacteriota</taxon>
        <taxon>Desulfuromonadia</taxon>
        <taxon>Geobacterales</taxon>
        <taxon>Geobacteraceae</taxon>
        <taxon>Citrifermentans</taxon>
    </lineage>
</organism>
<feature type="binding site" evidence="10">
    <location>
        <position position="230"/>
    </location>
    <ligand>
        <name>K(+)</name>
        <dbReference type="ChEBI" id="CHEBI:29103"/>
    </ligand>
</feature>
<accession>A0A6S6MCN6</accession>
<keyword evidence="9 10" id="KW-0342">GTP-binding</keyword>
<comment type="subcellular location">
    <subcellularLocation>
        <location evidence="10">Cytoplasm</location>
    </subcellularLocation>
</comment>
<keyword evidence="7 10" id="KW-0460">Magnesium</keyword>
<dbReference type="InterPro" id="IPR025867">
    <property type="entry name" value="MnmE_helical"/>
</dbReference>
<dbReference type="SUPFAM" id="SSF52540">
    <property type="entry name" value="P-loop containing nucleoside triphosphate hydrolases"/>
    <property type="match status" value="1"/>
</dbReference>
<dbReference type="Pfam" id="PF01926">
    <property type="entry name" value="MMR_HSR1"/>
    <property type="match status" value="1"/>
</dbReference>
<keyword evidence="2 10" id="KW-0963">Cytoplasm</keyword>
<evidence type="ECO:0000256" key="8">
    <source>
        <dbReference type="ARBA" id="ARBA00022958"/>
    </source>
</evidence>
<dbReference type="PANTHER" id="PTHR42714:SF2">
    <property type="entry name" value="TRNA MODIFICATION GTPASE GTPBP3, MITOCHONDRIAL"/>
    <property type="match status" value="1"/>
</dbReference>
<dbReference type="Pfam" id="PF10396">
    <property type="entry name" value="TrmE_N"/>
    <property type="match status" value="1"/>
</dbReference>
<evidence type="ECO:0000313" key="14">
    <source>
        <dbReference type="Proteomes" id="UP000515472"/>
    </source>
</evidence>
<evidence type="ECO:0000256" key="3">
    <source>
        <dbReference type="ARBA" id="ARBA00022694"/>
    </source>
</evidence>
<dbReference type="KEGG" id="gbn:GEOBRER4_39250"/>
<name>A0A6S6MCN6_9BACT</name>
<evidence type="ECO:0000256" key="11">
    <source>
        <dbReference type="RuleBase" id="RU003313"/>
    </source>
</evidence>
<comment type="subunit">
    <text evidence="10">Homodimer. Heterotetramer of two MnmE and two MnmG subunits.</text>
</comment>
<evidence type="ECO:0000256" key="1">
    <source>
        <dbReference type="ARBA" id="ARBA00011043"/>
    </source>
</evidence>
<evidence type="ECO:0000256" key="7">
    <source>
        <dbReference type="ARBA" id="ARBA00022842"/>
    </source>
</evidence>
<feature type="binding site" evidence="10">
    <location>
        <position position="85"/>
    </location>
    <ligand>
        <name>(6S)-5-formyl-5,6,7,8-tetrahydrofolate</name>
        <dbReference type="ChEBI" id="CHEBI:57457"/>
    </ligand>
</feature>
<feature type="binding site" evidence="10">
    <location>
        <begin position="230"/>
        <end position="235"/>
    </location>
    <ligand>
        <name>GTP</name>
        <dbReference type="ChEBI" id="CHEBI:37565"/>
    </ligand>
</feature>
<comment type="similarity">
    <text evidence="1 10 11">Belongs to the TRAFAC class TrmE-Era-EngA-EngB-Septin-like GTPase superfamily. TrmE GTPase family.</text>
</comment>
<keyword evidence="3 10" id="KW-0819">tRNA processing</keyword>
<feature type="binding site" evidence="10">
    <location>
        <position position="455"/>
    </location>
    <ligand>
        <name>(6S)-5-formyl-5,6,7,8-tetrahydrofolate</name>
        <dbReference type="ChEBI" id="CHEBI:57457"/>
    </ligand>
</feature>
<dbReference type="FunFam" id="3.30.1360.120:FF:000003">
    <property type="entry name" value="tRNA modification GTPase MnmE"/>
    <property type="match status" value="1"/>
</dbReference>
<dbReference type="PANTHER" id="PTHR42714">
    <property type="entry name" value="TRNA MODIFICATION GTPASE GTPBP3"/>
    <property type="match status" value="1"/>
</dbReference>
<dbReference type="NCBIfam" id="TIGR00450">
    <property type="entry name" value="mnmE_trmE_thdF"/>
    <property type="match status" value="1"/>
</dbReference>
<dbReference type="Gene3D" id="3.30.1360.120">
    <property type="entry name" value="Probable tRNA modification gtpase trme, domain 1"/>
    <property type="match status" value="1"/>
</dbReference>
<feature type="binding site" evidence="10">
    <location>
        <position position="251"/>
    </location>
    <ligand>
        <name>K(+)</name>
        <dbReference type="ChEBI" id="CHEBI:29103"/>
    </ligand>
</feature>
<dbReference type="Proteomes" id="UP000515472">
    <property type="component" value="Chromosome"/>
</dbReference>
<dbReference type="Pfam" id="PF12631">
    <property type="entry name" value="MnmE_helical"/>
    <property type="match status" value="1"/>
</dbReference>
<dbReference type="RefSeq" id="WP_185243697.1">
    <property type="nucleotide sequence ID" value="NZ_AP023213.1"/>
</dbReference>
<dbReference type="InterPro" id="IPR027417">
    <property type="entry name" value="P-loop_NTPase"/>
</dbReference>
<evidence type="ECO:0000256" key="2">
    <source>
        <dbReference type="ARBA" id="ARBA00022490"/>
    </source>
</evidence>
<dbReference type="GO" id="GO:0005829">
    <property type="term" value="C:cytosol"/>
    <property type="evidence" value="ECO:0007669"/>
    <property type="project" value="TreeGrafter"/>
</dbReference>
<dbReference type="GO" id="GO:0002098">
    <property type="term" value="P:tRNA wobble uridine modification"/>
    <property type="evidence" value="ECO:0007669"/>
    <property type="project" value="TreeGrafter"/>
</dbReference>
<dbReference type="PROSITE" id="PS51709">
    <property type="entry name" value="G_TRME"/>
    <property type="match status" value="1"/>
</dbReference>
<dbReference type="Gene3D" id="3.40.50.300">
    <property type="entry name" value="P-loop containing nucleotide triphosphate hydrolases"/>
    <property type="match status" value="1"/>
</dbReference>
<dbReference type="NCBIfam" id="TIGR00231">
    <property type="entry name" value="small_GTP"/>
    <property type="match status" value="1"/>
</dbReference>
<keyword evidence="5 10" id="KW-0547">Nucleotide-binding</keyword>
<dbReference type="AlphaFoldDB" id="A0A6S6MCN6"/>
<evidence type="ECO:0000256" key="5">
    <source>
        <dbReference type="ARBA" id="ARBA00022741"/>
    </source>
</evidence>
<feature type="binding site" evidence="10">
    <location>
        <position position="23"/>
    </location>
    <ligand>
        <name>(6S)-5-formyl-5,6,7,8-tetrahydrofolate</name>
        <dbReference type="ChEBI" id="CHEBI:57457"/>
    </ligand>
</feature>
<dbReference type="InterPro" id="IPR006073">
    <property type="entry name" value="GTP-bd"/>
</dbReference>
<dbReference type="CDD" id="cd14858">
    <property type="entry name" value="TrmE_N"/>
    <property type="match status" value="1"/>
</dbReference>
<evidence type="ECO:0000313" key="13">
    <source>
        <dbReference type="EMBL" id="BCG49175.1"/>
    </source>
</evidence>
<dbReference type="HAMAP" id="MF_00379">
    <property type="entry name" value="GTPase_MnmE"/>
    <property type="match status" value="1"/>
</dbReference>
<dbReference type="GO" id="GO:0046872">
    <property type="term" value="F:metal ion binding"/>
    <property type="evidence" value="ECO:0007669"/>
    <property type="project" value="UniProtKB-KW"/>
</dbReference>
<keyword evidence="14" id="KW-1185">Reference proteome</keyword>
<keyword evidence="6 10" id="KW-0378">Hydrolase</keyword>
<comment type="cofactor">
    <cofactor evidence="10">
        <name>K(+)</name>
        <dbReference type="ChEBI" id="CHEBI:29103"/>
    </cofactor>
    <text evidence="10">Binds 1 potassium ion per subunit.</text>
</comment>
<feature type="binding site" evidence="10">
    <location>
        <position position="124"/>
    </location>
    <ligand>
        <name>(6S)-5-formyl-5,6,7,8-tetrahydrofolate</name>
        <dbReference type="ChEBI" id="CHEBI:57457"/>
    </ligand>
</feature>
<feature type="binding site" evidence="10">
    <location>
        <position position="249"/>
    </location>
    <ligand>
        <name>K(+)</name>
        <dbReference type="ChEBI" id="CHEBI:29103"/>
    </ligand>
</feature>
<dbReference type="Gene3D" id="1.20.120.430">
    <property type="entry name" value="tRNA modification GTPase MnmE domain 2"/>
    <property type="match status" value="1"/>
</dbReference>
<feature type="binding site" evidence="10">
    <location>
        <position position="254"/>
    </location>
    <ligand>
        <name>K(+)</name>
        <dbReference type="ChEBI" id="CHEBI:29103"/>
    </ligand>
</feature>
<keyword evidence="4 10" id="KW-0479">Metal-binding</keyword>
<evidence type="ECO:0000256" key="9">
    <source>
        <dbReference type="ARBA" id="ARBA00023134"/>
    </source>
</evidence>
<dbReference type="InterPro" id="IPR018948">
    <property type="entry name" value="GTP-bd_TrmE_N"/>
</dbReference>
<feature type="binding site" evidence="10">
    <location>
        <begin position="274"/>
        <end position="277"/>
    </location>
    <ligand>
        <name>GTP</name>
        <dbReference type="ChEBI" id="CHEBI:37565"/>
    </ligand>
</feature>
<dbReference type="InterPro" id="IPR005225">
    <property type="entry name" value="Small_GTP-bd"/>
</dbReference>
<protein>
    <recommendedName>
        <fullName evidence="10">tRNA modification GTPase MnmE</fullName>
        <ecNumber evidence="10">3.6.-.-</ecNumber>
    </recommendedName>
</protein>
<dbReference type="FunFam" id="3.40.50.300:FF:000494">
    <property type="entry name" value="tRNA modification GTPase MnmE"/>
    <property type="match status" value="1"/>
</dbReference>
<sequence>MYVRDTIAAISTPVGEGGIGIVRISGPASLQIARSIFNPKSNGGLKSHRFSYGEVVQPETGDLVDEAMAVYMKSPNSYTREDVVEIQCHGGTLVVSRILSLVISQGARPAHPGEFTKRAFLNGRIDLVQAEAVMDVISSRTDASLALAQHQREGLLSRRISTVKEGIVYALAYVEALIDFPEDDVNVAVETDVLGKVSPALSELDALIAGFDEGRVLRDGVSVVIAGKPNVGKSSLLNTLLKEKRAIVTSVPGTTRDLIEEVVNINGLPVKLLDTAGIRESEDQVEQEGVRLSLDRIPKADLVLFVIDGSSSFGEDDAVILQAIGSKSCIMVRNKSDLPLAVELPAECTAPAVAISTLTGEGVPQLRDAITNAFMHGHAIDGREFVALSKARHRDALLKARESLQSFVENLEAGVNMELLPVDLRDALDAVGEVTGETTVDDVLDRIFSSFCIGK</sequence>
<feature type="binding site" evidence="10">
    <location>
        <position position="234"/>
    </location>
    <ligand>
        <name>Mg(2+)</name>
        <dbReference type="ChEBI" id="CHEBI:18420"/>
    </ligand>
</feature>
<dbReference type="NCBIfam" id="NF003661">
    <property type="entry name" value="PRK05291.1-3"/>
    <property type="match status" value="1"/>
</dbReference>
<comment type="caution">
    <text evidence="10">Lacks conserved residue(s) required for the propagation of feature annotation.</text>
</comment>
<dbReference type="GO" id="GO:0042802">
    <property type="term" value="F:identical protein binding"/>
    <property type="evidence" value="ECO:0007669"/>
    <property type="project" value="UniProtKB-ARBA"/>
</dbReference>
<dbReference type="EC" id="3.6.-.-" evidence="10"/>
<dbReference type="InterPro" id="IPR027368">
    <property type="entry name" value="MnmE_dom2"/>
</dbReference>
<dbReference type="InterPro" id="IPR027266">
    <property type="entry name" value="TrmE/GcvT-like"/>
</dbReference>
<dbReference type="InterPro" id="IPR031168">
    <property type="entry name" value="G_TrmE"/>
</dbReference>
<dbReference type="EMBL" id="AP023213">
    <property type="protein sequence ID" value="BCG49175.1"/>
    <property type="molecule type" value="Genomic_DNA"/>
</dbReference>
<dbReference type="SUPFAM" id="SSF116878">
    <property type="entry name" value="TrmE connector domain"/>
    <property type="match status" value="1"/>
</dbReference>
<evidence type="ECO:0000256" key="6">
    <source>
        <dbReference type="ARBA" id="ARBA00022801"/>
    </source>
</evidence>
<feature type="binding site" evidence="10">
    <location>
        <begin position="249"/>
        <end position="255"/>
    </location>
    <ligand>
        <name>GTP</name>
        <dbReference type="ChEBI" id="CHEBI:37565"/>
    </ligand>
</feature>
<dbReference type="PRINTS" id="PR00326">
    <property type="entry name" value="GTP1OBG"/>
</dbReference>